<accession>A0A382L8V1</accession>
<name>A0A382L8V1_9ZZZZ</name>
<dbReference type="AlphaFoldDB" id="A0A382L8V1"/>
<evidence type="ECO:0000313" key="1">
    <source>
        <dbReference type="EMBL" id="SVC33324.1"/>
    </source>
</evidence>
<proteinExistence type="predicted"/>
<dbReference type="EMBL" id="UINC01085609">
    <property type="protein sequence ID" value="SVC33324.1"/>
    <property type="molecule type" value="Genomic_DNA"/>
</dbReference>
<sequence>MDRSFLSDKELIKTSRAFVCIRTATYEDKQEAEFLKWAFLGRSGGELRNFGYCILSPNGKTQLRRSVRGPNFAYANSYAMVADLRVIAKQYLGKKTVKESSQTVPQMKSVRLGINVASCDGLPSVIVIGKNQTEVDQLNKKLSSIIWDEELAGKFIYASTTNPDDLGIVSGTKTKNGILVIKPDPYGLKGQVIKVINRDVSGEDMKDMLSQAANAFMRNSKIH</sequence>
<organism evidence="1">
    <name type="scientific">marine metagenome</name>
    <dbReference type="NCBI Taxonomy" id="408172"/>
    <lineage>
        <taxon>unclassified sequences</taxon>
        <taxon>metagenomes</taxon>
        <taxon>ecological metagenomes</taxon>
    </lineage>
</organism>
<gene>
    <name evidence="1" type="ORF">METZ01_LOCUS286178</name>
</gene>
<feature type="non-terminal residue" evidence="1">
    <location>
        <position position="223"/>
    </location>
</feature>
<reference evidence="1" key="1">
    <citation type="submission" date="2018-05" db="EMBL/GenBank/DDBJ databases">
        <authorList>
            <person name="Lanie J.A."/>
            <person name="Ng W.-L."/>
            <person name="Kazmierczak K.M."/>
            <person name="Andrzejewski T.M."/>
            <person name="Davidsen T.M."/>
            <person name="Wayne K.J."/>
            <person name="Tettelin H."/>
            <person name="Glass J.I."/>
            <person name="Rusch D."/>
            <person name="Podicherti R."/>
            <person name="Tsui H.-C.T."/>
            <person name="Winkler M.E."/>
        </authorList>
    </citation>
    <scope>NUCLEOTIDE SEQUENCE</scope>
</reference>
<protein>
    <submittedName>
        <fullName evidence="1">Uncharacterized protein</fullName>
    </submittedName>
</protein>